<evidence type="ECO:0000313" key="8">
    <source>
        <dbReference type="Proteomes" id="UP000429523"/>
    </source>
</evidence>
<dbReference type="EMBL" id="QXGF01000017">
    <property type="protein sequence ID" value="KAE8949688.1"/>
    <property type="molecule type" value="Genomic_DNA"/>
</dbReference>
<protein>
    <submittedName>
        <fullName evidence="2">Uncharacterized protein</fullName>
    </submittedName>
</protein>
<dbReference type="Proteomes" id="UP000437068">
    <property type="component" value="Unassembled WGS sequence"/>
</dbReference>
<reference evidence="8 9" key="1">
    <citation type="submission" date="2018-08" db="EMBL/GenBank/DDBJ databases">
        <title>Genomic investigation of the strawberry pathogen Phytophthora fragariae indicates pathogenicity is determined by transcriptional variation in three key races.</title>
        <authorList>
            <person name="Adams T.M."/>
            <person name="Armitage A.D."/>
            <person name="Sobczyk M.K."/>
            <person name="Bates H.J."/>
            <person name="Dunwell J.M."/>
            <person name="Nellist C.F."/>
            <person name="Harrison R.J."/>
        </authorList>
    </citation>
    <scope>NUCLEOTIDE SEQUENCE [LARGE SCALE GENOMIC DNA]</scope>
    <source>
        <strain evidence="7 9">A4</strain>
        <strain evidence="4 10">NOV-5</strain>
        <strain evidence="6 12">NOV-77</strain>
        <strain evidence="2 8">NOV-9</strain>
        <strain evidence="5 13">ONT-3</strain>
        <strain evidence="3 11">SCRP245</strain>
    </source>
</reference>
<feature type="region of interest" description="Disordered" evidence="1">
    <location>
        <begin position="1"/>
        <end position="43"/>
    </location>
</feature>
<accession>A0A6A3G6X0</accession>
<dbReference type="EMBL" id="QXGA01007795">
    <property type="protein sequence ID" value="KAE9059399.1"/>
    <property type="molecule type" value="Genomic_DNA"/>
</dbReference>
<evidence type="ECO:0000313" key="3">
    <source>
        <dbReference type="EMBL" id="KAE8957707.1"/>
    </source>
</evidence>
<sequence length="43" mass="4948">MMEHKSQTLLLGERTRTVGQHSKRIRRNGDGRGFRTSISFSNT</sequence>
<evidence type="ECO:0000313" key="7">
    <source>
        <dbReference type="EMBL" id="KAE9328840.1"/>
    </source>
</evidence>
<organism evidence="2 8">
    <name type="scientific">Phytophthora fragariae</name>
    <dbReference type="NCBI Taxonomy" id="53985"/>
    <lineage>
        <taxon>Eukaryota</taxon>
        <taxon>Sar</taxon>
        <taxon>Stramenopiles</taxon>
        <taxon>Oomycota</taxon>
        <taxon>Peronosporomycetes</taxon>
        <taxon>Peronosporales</taxon>
        <taxon>Peronosporaceae</taxon>
        <taxon>Phytophthora</taxon>
    </lineage>
</organism>
<evidence type="ECO:0000313" key="11">
    <source>
        <dbReference type="Proteomes" id="UP000460718"/>
    </source>
</evidence>
<dbReference type="EMBL" id="QXFY01002858">
    <property type="protein sequence ID" value="KAE9291491.1"/>
    <property type="molecule type" value="Genomic_DNA"/>
</dbReference>
<comment type="caution">
    <text evidence="2">The sequence shown here is derived from an EMBL/GenBank/DDBJ whole genome shotgun (WGS) entry which is preliminary data.</text>
</comment>
<dbReference type="Proteomes" id="UP000429523">
    <property type="component" value="Unassembled WGS sequence"/>
</dbReference>
<dbReference type="AlphaFoldDB" id="A0A6A3G6X0"/>
<evidence type="ECO:0000313" key="4">
    <source>
        <dbReference type="EMBL" id="KAE9059399.1"/>
    </source>
</evidence>
<name>A0A6A3G6X0_9STRA</name>
<dbReference type="Proteomes" id="UP000440732">
    <property type="component" value="Unassembled WGS sequence"/>
</dbReference>
<dbReference type="EMBL" id="QXGE01000028">
    <property type="protein sequence ID" value="KAE9328840.1"/>
    <property type="molecule type" value="Genomic_DNA"/>
</dbReference>
<dbReference type="EMBL" id="QXFX01000237">
    <property type="protein sequence ID" value="KAE9124308.1"/>
    <property type="molecule type" value="Genomic_DNA"/>
</dbReference>
<proteinExistence type="predicted"/>
<dbReference type="Proteomes" id="UP000488956">
    <property type="component" value="Unassembled WGS sequence"/>
</dbReference>
<dbReference type="Proteomes" id="UP000486351">
    <property type="component" value="Unassembled WGS sequence"/>
</dbReference>
<evidence type="ECO:0000313" key="6">
    <source>
        <dbReference type="EMBL" id="KAE9291491.1"/>
    </source>
</evidence>
<evidence type="ECO:0000313" key="13">
    <source>
        <dbReference type="Proteomes" id="UP000488956"/>
    </source>
</evidence>
<gene>
    <name evidence="7" type="ORF">PF001_g1202</name>
    <name evidence="4" type="ORF">PF006_g31893</name>
    <name evidence="6" type="ORF">PF008_g25314</name>
    <name evidence="2" type="ORF">PF009_g809</name>
    <name evidence="5" type="ORF">PF010_g6063</name>
    <name evidence="3" type="ORF">PF011_g31049</name>
</gene>
<evidence type="ECO:0000313" key="9">
    <source>
        <dbReference type="Proteomes" id="UP000437068"/>
    </source>
</evidence>
<evidence type="ECO:0000256" key="1">
    <source>
        <dbReference type="SAM" id="MobiDB-lite"/>
    </source>
</evidence>
<dbReference type="Proteomes" id="UP000460718">
    <property type="component" value="Unassembled WGS sequence"/>
</dbReference>
<evidence type="ECO:0000313" key="5">
    <source>
        <dbReference type="EMBL" id="KAE9124308.1"/>
    </source>
</evidence>
<evidence type="ECO:0000313" key="2">
    <source>
        <dbReference type="EMBL" id="KAE8949688.1"/>
    </source>
</evidence>
<evidence type="ECO:0000313" key="10">
    <source>
        <dbReference type="Proteomes" id="UP000440732"/>
    </source>
</evidence>
<evidence type="ECO:0000313" key="12">
    <source>
        <dbReference type="Proteomes" id="UP000486351"/>
    </source>
</evidence>
<dbReference type="EMBL" id="QXFW01007129">
    <property type="protein sequence ID" value="KAE8957707.1"/>
    <property type="molecule type" value="Genomic_DNA"/>
</dbReference>